<keyword evidence="1" id="KW-1133">Transmembrane helix</keyword>
<proteinExistence type="predicted"/>
<evidence type="ECO:0000313" key="2">
    <source>
        <dbReference type="EMBL" id="QFF98428.1"/>
    </source>
</evidence>
<dbReference type="EMBL" id="CP031223">
    <property type="protein sequence ID" value="QFF98428.1"/>
    <property type="molecule type" value="Genomic_DNA"/>
</dbReference>
<keyword evidence="3" id="KW-1185">Reference proteome</keyword>
<feature type="transmembrane region" description="Helical" evidence="1">
    <location>
        <begin position="93"/>
        <end position="112"/>
    </location>
</feature>
<accession>A0A5J6SKL1</accession>
<feature type="transmembrane region" description="Helical" evidence="1">
    <location>
        <begin position="187"/>
        <end position="208"/>
    </location>
</feature>
<feature type="transmembrane region" description="Helical" evidence="1">
    <location>
        <begin position="161"/>
        <end position="181"/>
    </location>
</feature>
<feature type="transmembrane region" description="Helical" evidence="1">
    <location>
        <begin position="124"/>
        <end position="145"/>
    </location>
</feature>
<dbReference type="Pfam" id="PF03988">
    <property type="entry name" value="DUF347"/>
    <property type="match status" value="4"/>
</dbReference>
<organism evidence="2 3">
    <name type="scientific">Psychrobacillus glaciei</name>
    <dbReference type="NCBI Taxonomy" id="2283160"/>
    <lineage>
        <taxon>Bacteria</taxon>
        <taxon>Bacillati</taxon>
        <taxon>Bacillota</taxon>
        <taxon>Bacilli</taxon>
        <taxon>Bacillales</taxon>
        <taxon>Bacillaceae</taxon>
        <taxon>Psychrobacillus</taxon>
    </lineage>
</organism>
<feature type="transmembrane region" description="Helical" evidence="1">
    <location>
        <begin position="65"/>
        <end position="86"/>
    </location>
</feature>
<feature type="transmembrane region" description="Helical" evidence="1">
    <location>
        <begin position="245"/>
        <end position="267"/>
    </location>
</feature>
<reference evidence="2 3" key="1">
    <citation type="submission" date="2018-07" db="EMBL/GenBank/DDBJ databases">
        <title>Complete genome sequence of Psychrobacillus sp. PB01, isolated from iceberg, and comparative genome analysis of Psychrobacillus strains.</title>
        <authorList>
            <person name="Lee P.C."/>
        </authorList>
    </citation>
    <scope>NUCLEOTIDE SEQUENCE [LARGE SCALE GENOMIC DNA]</scope>
    <source>
        <strain evidence="2 3">PB01</strain>
    </source>
</reference>
<evidence type="ECO:0008006" key="4">
    <source>
        <dbReference type="Google" id="ProtNLM"/>
    </source>
</evidence>
<gene>
    <name evidence="2" type="ORF">PB01_06080</name>
</gene>
<dbReference type="Proteomes" id="UP000325517">
    <property type="component" value="Chromosome"/>
</dbReference>
<keyword evidence="1" id="KW-0472">Membrane</keyword>
<name>A0A5J6SKL1_9BACI</name>
<evidence type="ECO:0000313" key="3">
    <source>
        <dbReference type="Proteomes" id="UP000325517"/>
    </source>
</evidence>
<feature type="transmembrane region" description="Helical" evidence="1">
    <location>
        <begin position="31"/>
        <end position="53"/>
    </location>
</feature>
<sequence>MGQYRNKQDTNSKSSSITEEMLKSQSAGRNMLNKVPVIITIYFWIIKIMATTVGETAADFLNDKFNLGLTITTLIMGALLLITLAFQFKATKYVPSLYWLTVVLISVVGTLGSDNLVDNLGVPLVTTTIIFSIAVLISFAFWYASEKTLSIHSIHSTKREVFYWVAILFTFALGTAAGDLIAEGLNIGYLNSAIMFAVLIGLVVIAYYRFKMNAVLAFWIAYVLTRPFGASLGDYLSQSHHAGGLGLGTMGTSLIFLITILGLVIYLTKTKIDNPVQTEG</sequence>
<dbReference type="AlphaFoldDB" id="A0A5J6SKL1"/>
<dbReference type="KEGG" id="psyo:PB01_06080"/>
<protein>
    <recommendedName>
        <fullName evidence="4">Membrane-anchored protein</fullName>
    </recommendedName>
</protein>
<feature type="transmembrane region" description="Helical" evidence="1">
    <location>
        <begin position="215"/>
        <end position="233"/>
    </location>
</feature>
<evidence type="ECO:0000256" key="1">
    <source>
        <dbReference type="SAM" id="Phobius"/>
    </source>
</evidence>
<dbReference type="InterPro" id="IPR007136">
    <property type="entry name" value="DUF347"/>
</dbReference>
<keyword evidence="1" id="KW-0812">Transmembrane</keyword>
<dbReference type="OrthoDB" id="9794709at2"/>